<feature type="compositionally biased region" description="Basic residues" evidence="1">
    <location>
        <begin position="1"/>
        <end position="10"/>
    </location>
</feature>
<proteinExistence type="predicted"/>
<dbReference type="EMBL" id="BTGU01000051">
    <property type="protein sequence ID" value="GMN54460.1"/>
    <property type="molecule type" value="Genomic_DNA"/>
</dbReference>
<evidence type="ECO:0000313" key="3">
    <source>
        <dbReference type="Proteomes" id="UP001187192"/>
    </source>
</evidence>
<gene>
    <name evidence="2" type="ORF">TIFTF001_023588</name>
</gene>
<feature type="region of interest" description="Disordered" evidence="1">
    <location>
        <begin position="1"/>
        <end position="86"/>
    </location>
</feature>
<keyword evidence="3" id="KW-1185">Reference proteome</keyword>
<dbReference type="Proteomes" id="UP001187192">
    <property type="component" value="Unassembled WGS sequence"/>
</dbReference>
<feature type="compositionally biased region" description="Basic and acidic residues" evidence="1">
    <location>
        <begin position="23"/>
        <end position="39"/>
    </location>
</feature>
<dbReference type="AlphaFoldDB" id="A0AA88DDW7"/>
<evidence type="ECO:0000313" key="2">
    <source>
        <dbReference type="EMBL" id="GMN54460.1"/>
    </source>
</evidence>
<accession>A0AA88DDW7</accession>
<protein>
    <submittedName>
        <fullName evidence="2">Uncharacterized protein</fullName>
    </submittedName>
</protein>
<organism evidence="2 3">
    <name type="scientific">Ficus carica</name>
    <name type="common">Common fig</name>
    <dbReference type="NCBI Taxonomy" id="3494"/>
    <lineage>
        <taxon>Eukaryota</taxon>
        <taxon>Viridiplantae</taxon>
        <taxon>Streptophyta</taxon>
        <taxon>Embryophyta</taxon>
        <taxon>Tracheophyta</taxon>
        <taxon>Spermatophyta</taxon>
        <taxon>Magnoliopsida</taxon>
        <taxon>eudicotyledons</taxon>
        <taxon>Gunneridae</taxon>
        <taxon>Pentapetalae</taxon>
        <taxon>rosids</taxon>
        <taxon>fabids</taxon>
        <taxon>Rosales</taxon>
        <taxon>Moraceae</taxon>
        <taxon>Ficeae</taxon>
        <taxon>Ficus</taxon>
    </lineage>
</organism>
<feature type="compositionally biased region" description="Polar residues" evidence="1">
    <location>
        <begin position="13"/>
        <end position="22"/>
    </location>
</feature>
<feature type="compositionally biased region" description="Basic and acidic residues" evidence="1">
    <location>
        <begin position="62"/>
        <end position="73"/>
    </location>
</feature>
<sequence length="86" mass="9778">MDGCHQKRREKANNTWVQGQQSSKEEGEDNGHLRAERKGLWALGRQSSGEKGRMGTGMTIVKTERNGVRDGNHQEWAQWRIGSNDQ</sequence>
<comment type="caution">
    <text evidence="2">The sequence shown here is derived from an EMBL/GenBank/DDBJ whole genome shotgun (WGS) entry which is preliminary data.</text>
</comment>
<name>A0AA88DDW7_FICCA</name>
<evidence type="ECO:0000256" key="1">
    <source>
        <dbReference type="SAM" id="MobiDB-lite"/>
    </source>
</evidence>
<reference evidence="2" key="1">
    <citation type="submission" date="2023-07" db="EMBL/GenBank/DDBJ databases">
        <title>draft genome sequence of fig (Ficus carica).</title>
        <authorList>
            <person name="Takahashi T."/>
            <person name="Nishimura K."/>
        </authorList>
    </citation>
    <scope>NUCLEOTIDE SEQUENCE</scope>
</reference>